<dbReference type="HOGENOM" id="CLU_3013671_0_0_1"/>
<name>A0A0C2T5N7_AMAMK</name>
<evidence type="ECO:0000313" key="1">
    <source>
        <dbReference type="EMBL" id="KIL71245.1"/>
    </source>
</evidence>
<dbReference type="Proteomes" id="UP000054549">
    <property type="component" value="Unassembled WGS sequence"/>
</dbReference>
<sequence length="56" mass="6276">MVVVKKIGSRDYDRVLKPDCECQPHDRSATKLEGKVGVEPIDAPSRRCAGLFFFLP</sequence>
<proteinExistence type="predicted"/>
<dbReference type="AlphaFoldDB" id="A0A0C2T5N7"/>
<gene>
    <name evidence="1" type="ORF">M378DRAFT_154761</name>
</gene>
<organism evidence="1 2">
    <name type="scientific">Amanita muscaria (strain Koide BX008)</name>
    <dbReference type="NCBI Taxonomy" id="946122"/>
    <lineage>
        <taxon>Eukaryota</taxon>
        <taxon>Fungi</taxon>
        <taxon>Dikarya</taxon>
        <taxon>Basidiomycota</taxon>
        <taxon>Agaricomycotina</taxon>
        <taxon>Agaricomycetes</taxon>
        <taxon>Agaricomycetidae</taxon>
        <taxon>Agaricales</taxon>
        <taxon>Pluteineae</taxon>
        <taxon>Amanitaceae</taxon>
        <taxon>Amanita</taxon>
    </lineage>
</organism>
<accession>A0A0C2T5N7</accession>
<protein>
    <submittedName>
        <fullName evidence="1">Uncharacterized protein</fullName>
    </submittedName>
</protein>
<evidence type="ECO:0000313" key="2">
    <source>
        <dbReference type="Proteomes" id="UP000054549"/>
    </source>
</evidence>
<dbReference type="EMBL" id="KN818222">
    <property type="protein sequence ID" value="KIL71245.1"/>
    <property type="molecule type" value="Genomic_DNA"/>
</dbReference>
<keyword evidence="2" id="KW-1185">Reference proteome</keyword>
<reference evidence="1 2" key="1">
    <citation type="submission" date="2014-04" db="EMBL/GenBank/DDBJ databases">
        <title>Evolutionary Origins and Diversification of the Mycorrhizal Mutualists.</title>
        <authorList>
            <consortium name="DOE Joint Genome Institute"/>
            <consortium name="Mycorrhizal Genomics Consortium"/>
            <person name="Kohler A."/>
            <person name="Kuo A."/>
            <person name="Nagy L.G."/>
            <person name="Floudas D."/>
            <person name="Copeland A."/>
            <person name="Barry K.W."/>
            <person name="Cichocki N."/>
            <person name="Veneault-Fourrey C."/>
            <person name="LaButti K."/>
            <person name="Lindquist E.A."/>
            <person name="Lipzen A."/>
            <person name="Lundell T."/>
            <person name="Morin E."/>
            <person name="Murat C."/>
            <person name="Riley R."/>
            <person name="Ohm R."/>
            <person name="Sun H."/>
            <person name="Tunlid A."/>
            <person name="Henrissat B."/>
            <person name="Grigoriev I.V."/>
            <person name="Hibbett D.S."/>
            <person name="Martin F."/>
        </authorList>
    </citation>
    <scope>NUCLEOTIDE SEQUENCE [LARGE SCALE GENOMIC DNA]</scope>
    <source>
        <strain evidence="1 2">Koide BX008</strain>
    </source>
</reference>
<dbReference type="InParanoid" id="A0A0C2T5N7"/>